<feature type="domain" description="Heparinase II/III-like C-terminal" evidence="5">
    <location>
        <begin position="432"/>
        <end position="670"/>
    </location>
</feature>
<accession>A0A085WAH9</accession>
<evidence type="ECO:0000259" key="6">
    <source>
        <dbReference type="Pfam" id="PF16889"/>
    </source>
</evidence>
<comment type="caution">
    <text evidence="7">The sequence shown here is derived from an EMBL/GenBank/DDBJ whole genome shotgun (WGS) entry which is preliminary data.</text>
</comment>
<evidence type="ECO:0000313" key="8">
    <source>
        <dbReference type="Proteomes" id="UP000028725"/>
    </source>
</evidence>
<dbReference type="PANTHER" id="PTHR39210:SF1">
    <property type="entry name" value="HEPARIN-SULFATE LYASE"/>
    <property type="match status" value="1"/>
</dbReference>
<protein>
    <submittedName>
        <fullName evidence="7">Uncharacterized protein</fullName>
    </submittedName>
</protein>
<comment type="subcellular location">
    <subcellularLocation>
        <location evidence="1">Periplasm</location>
    </subcellularLocation>
</comment>
<dbReference type="InterPro" id="IPR012480">
    <property type="entry name" value="Hepar_II_III_C"/>
</dbReference>
<feature type="domain" description="Heparin-sulfate lyase N-terminal" evidence="6">
    <location>
        <begin position="94"/>
        <end position="353"/>
    </location>
</feature>
<evidence type="ECO:0000313" key="7">
    <source>
        <dbReference type="EMBL" id="KFE64692.1"/>
    </source>
</evidence>
<dbReference type="Gene3D" id="2.70.98.70">
    <property type="match status" value="1"/>
</dbReference>
<reference evidence="7 8" key="1">
    <citation type="submission" date="2014-04" db="EMBL/GenBank/DDBJ databases">
        <title>Genome assembly of Hyalangium minutum DSM 14724.</title>
        <authorList>
            <person name="Sharma G."/>
            <person name="Subramanian S."/>
        </authorList>
    </citation>
    <scope>NUCLEOTIDE SEQUENCE [LARGE SCALE GENOMIC DNA]</scope>
    <source>
        <strain evidence="7 8">DSM 14724</strain>
    </source>
</reference>
<keyword evidence="2" id="KW-0732">Signal</keyword>
<dbReference type="InterPro" id="IPR031680">
    <property type="entry name" value="Hepar_II_III_N"/>
</dbReference>
<evidence type="ECO:0000256" key="2">
    <source>
        <dbReference type="ARBA" id="ARBA00022729"/>
    </source>
</evidence>
<dbReference type="AlphaFoldDB" id="A0A085WAH9"/>
<organism evidence="7 8">
    <name type="scientific">Hyalangium minutum</name>
    <dbReference type="NCBI Taxonomy" id="394096"/>
    <lineage>
        <taxon>Bacteria</taxon>
        <taxon>Pseudomonadati</taxon>
        <taxon>Myxococcota</taxon>
        <taxon>Myxococcia</taxon>
        <taxon>Myxococcales</taxon>
        <taxon>Cystobacterineae</taxon>
        <taxon>Archangiaceae</taxon>
        <taxon>Hyalangium</taxon>
    </lineage>
</organism>
<evidence type="ECO:0000256" key="4">
    <source>
        <dbReference type="ARBA" id="ARBA00023239"/>
    </source>
</evidence>
<keyword evidence="8" id="KW-1185">Reference proteome</keyword>
<dbReference type="PATRIC" id="fig|394096.3.peg.6047"/>
<proteinExistence type="predicted"/>
<dbReference type="RefSeq" id="WP_083968816.1">
    <property type="nucleotide sequence ID" value="NZ_JMCB01000013.1"/>
</dbReference>
<gene>
    <name evidence="7" type="ORF">DB31_1710</name>
</gene>
<dbReference type="GO" id="GO:0042597">
    <property type="term" value="C:periplasmic space"/>
    <property type="evidence" value="ECO:0007669"/>
    <property type="project" value="UniProtKB-SubCell"/>
</dbReference>
<evidence type="ECO:0000256" key="3">
    <source>
        <dbReference type="ARBA" id="ARBA00022764"/>
    </source>
</evidence>
<dbReference type="Pfam" id="PF07940">
    <property type="entry name" value="Hepar_II_III_C"/>
    <property type="match status" value="1"/>
</dbReference>
<dbReference type="Gene3D" id="1.50.10.100">
    <property type="entry name" value="Chondroitin AC/alginate lyase"/>
    <property type="match status" value="1"/>
</dbReference>
<dbReference type="EMBL" id="JMCB01000013">
    <property type="protein sequence ID" value="KFE64692.1"/>
    <property type="molecule type" value="Genomic_DNA"/>
</dbReference>
<dbReference type="SUPFAM" id="SSF48230">
    <property type="entry name" value="Chondroitin AC/alginate lyase"/>
    <property type="match status" value="1"/>
</dbReference>
<dbReference type="OrthoDB" id="9763014at2"/>
<dbReference type="InterPro" id="IPR008929">
    <property type="entry name" value="Chondroitin_lyas"/>
</dbReference>
<dbReference type="Proteomes" id="UP000028725">
    <property type="component" value="Unassembled WGS sequence"/>
</dbReference>
<sequence>MGTFDYYTTLVRLAPAAVAKSAVRRVQGVARQALYRRRYRVDELRILQAYGAESAAELAGKLLETRHSSVWCEHRQRRSVLEALAAVPGARERALERAEAALRQEFRVFGTRVAFGEGRSVEWSLDPVSGYRYPLEPVEQLQLVRPGTDPKYPWVLGRLDSLVALGQGYWVEESEQARSRYARAFVLQTLDFLQANPPGQGVQWACTMEVSLRAANIAQALAMFAEAPEVQRPEFLVPVLSSLAEHTAWVEAHPEDQGAVPNNHLIANYVGLLVVGLLFPELPGASNQVALAVKTLRTQVLAQVHEDGTSFEGSTSYHRLVVELCTLAHVVALRAGVMLGKDFEERLLKMFRATRAWCSEQGRVAQIGDNDSCRVFPLRERDDQDHGYLAPLGAALFGDASLAGGEFPDEAAWLLGKPGLERFQALGTAPAPSSVCFHSGGFHVLRGAGAVVTISAGRQGQRGVGGHSHNDKLSFELHLGGEPVIVDPGTGTYTRDAMVRNFFRGTSAHNTLVVDAVEQAPLEPERLFALPEDARARVEVFQPGAQLDRLTVRHDGYRTLPSPVGIERTFYLDKRERALAVTDRLVGTGAHEVVGRLYLPDEHVRLRPASTWEIARALRVPDAPRAFEPLCVELGPEDAPRACVLFASGLTPRLDGALYSPGYGRVRPASVVTYGARRVPPAWLRWVVVFS</sequence>
<evidence type="ECO:0000256" key="1">
    <source>
        <dbReference type="ARBA" id="ARBA00004418"/>
    </source>
</evidence>
<keyword evidence="4" id="KW-0456">Lyase</keyword>
<dbReference type="STRING" id="394096.DB31_1710"/>
<dbReference type="PANTHER" id="PTHR39210">
    <property type="entry name" value="HEPARIN-SULFATE LYASE"/>
    <property type="match status" value="1"/>
</dbReference>
<evidence type="ECO:0000259" key="5">
    <source>
        <dbReference type="Pfam" id="PF07940"/>
    </source>
</evidence>
<keyword evidence="3" id="KW-0574">Periplasm</keyword>
<name>A0A085WAH9_9BACT</name>
<dbReference type="GO" id="GO:0016829">
    <property type="term" value="F:lyase activity"/>
    <property type="evidence" value="ECO:0007669"/>
    <property type="project" value="UniProtKB-KW"/>
</dbReference>
<dbReference type="Pfam" id="PF16889">
    <property type="entry name" value="Hepar_II_III_N"/>
    <property type="match status" value="1"/>
</dbReference>